<feature type="transmembrane region" description="Helical" evidence="9">
    <location>
        <begin position="207"/>
        <end position="236"/>
    </location>
</feature>
<dbReference type="KEGG" id="euz:DVS28_a0970"/>
<feature type="transmembrane region" description="Helical" evidence="9">
    <location>
        <begin position="33"/>
        <end position="52"/>
    </location>
</feature>
<reference evidence="10 11" key="1">
    <citation type="submission" date="2018-09" db="EMBL/GenBank/DDBJ databases">
        <title>Complete genome sequence of Euzebya sp. DY32-46 isolated from seawater of Pacific Ocean.</title>
        <authorList>
            <person name="Xu L."/>
            <person name="Wu Y.-H."/>
            <person name="Xu X.-W."/>
        </authorList>
    </citation>
    <scope>NUCLEOTIDE SEQUENCE [LARGE SCALE GENOMIC DNA]</scope>
    <source>
        <strain evidence="10 11">DY32-46</strain>
    </source>
</reference>
<feature type="transmembrane region" description="Helical" evidence="9">
    <location>
        <begin position="295"/>
        <end position="315"/>
    </location>
</feature>
<dbReference type="Pfam" id="PF09594">
    <property type="entry name" value="GT87"/>
    <property type="match status" value="1"/>
</dbReference>
<evidence type="ECO:0000256" key="6">
    <source>
        <dbReference type="ARBA" id="ARBA00023136"/>
    </source>
</evidence>
<dbReference type="RefSeq" id="WP_114590443.1">
    <property type="nucleotide sequence ID" value="NZ_CP031165.1"/>
</dbReference>
<protein>
    <recommendedName>
        <fullName evidence="12">DUF2029 domain-containing protein</fullName>
    </recommendedName>
</protein>
<name>A0A346XTX4_9ACTN</name>
<feature type="region of interest" description="Disordered" evidence="8">
    <location>
        <begin position="459"/>
        <end position="494"/>
    </location>
</feature>
<keyword evidence="2" id="KW-1003">Cell membrane</keyword>
<evidence type="ECO:0000256" key="3">
    <source>
        <dbReference type="ARBA" id="ARBA00022679"/>
    </source>
</evidence>
<evidence type="ECO:0000256" key="7">
    <source>
        <dbReference type="ARBA" id="ARBA00024033"/>
    </source>
</evidence>
<dbReference type="GO" id="GO:0016758">
    <property type="term" value="F:hexosyltransferase activity"/>
    <property type="evidence" value="ECO:0007669"/>
    <property type="project" value="InterPro"/>
</dbReference>
<dbReference type="Proteomes" id="UP000264006">
    <property type="component" value="Chromosome"/>
</dbReference>
<comment type="similarity">
    <text evidence="7">Belongs to the glycosyltransferase 87 family.</text>
</comment>
<evidence type="ECO:0000256" key="9">
    <source>
        <dbReference type="SAM" id="Phobius"/>
    </source>
</evidence>
<evidence type="ECO:0000313" key="11">
    <source>
        <dbReference type="Proteomes" id="UP000264006"/>
    </source>
</evidence>
<sequence>MTDTRGGQTTQGLPRLLSWLPAPLHDPAQRPRLLGWFGVGMVVRLLIAPFTVSADMLAVYWRSHLIAYDGAVYSDYLVNMGAHYTHAMSLRILDPLLPSADVLWTDPWWWADGPALTPQVQRAFVDTDGIFGTLLALKLPYLAFDIAAGLLLLALVAHAAPKHISRAWAFWMLSPIGLYATYAFGRYEMFAVALVVAALWACERDHPWWGAVLLGLAITMRGYPIVLVPIFGLIVMRRPLPRIGWAALSLLPFALVMWTNTLLADTVGEFSRLRDYSTGSTFLAYTIPVDGVGPIYLFGLFAIGLYAVLIGRAYGWWGRGPVPIGELWIWLALFHFSMFALTTFSAHYFAWVTPFVALALARRPEWRGMLWLHLLQVGAVLALADLYGGPGTTWGLLQPLQPDVVDAVPNLREALLTSPGLVEQLAGALRTAFIALMALTCWPLVTSLRATSAPVAAGSAAVGTQAAHGKDESADQREQPEDREDRLGQQPAAR</sequence>
<feature type="transmembrane region" description="Helical" evidence="9">
    <location>
        <begin position="327"/>
        <end position="350"/>
    </location>
</feature>
<comment type="subcellular location">
    <subcellularLocation>
        <location evidence="1">Cell membrane</location>
        <topology evidence="1">Multi-pass membrane protein</topology>
    </subcellularLocation>
</comment>
<evidence type="ECO:0000256" key="5">
    <source>
        <dbReference type="ARBA" id="ARBA00022989"/>
    </source>
</evidence>
<organism evidence="10 11">
    <name type="scientific">Euzebya pacifica</name>
    <dbReference type="NCBI Taxonomy" id="1608957"/>
    <lineage>
        <taxon>Bacteria</taxon>
        <taxon>Bacillati</taxon>
        <taxon>Actinomycetota</taxon>
        <taxon>Nitriliruptoria</taxon>
        <taxon>Euzebyales</taxon>
    </lineage>
</organism>
<feature type="transmembrane region" description="Helical" evidence="9">
    <location>
        <begin position="243"/>
        <end position="263"/>
    </location>
</feature>
<keyword evidence="6 9" id="KW-0472">Membrane</keyword>
<gene>
    <name evidence="10" type="ORF">DVS28_a0970</name>
</gene>
<dbReference type="OrthoDB" id="5240626at2"/>
<feature type="compositionally biased region" description="Basic and acidic residues" evidence="8">
    <location>
        <begin position="468"/>
        <end position="487"/>
    </location>
</feature>
<feature type="transmembrane region" description="Helical" evidence="9">
    <location>
        <begin position="139"/>
        <end position="157"/>
    </location>
</feature>
<keyword evidence="11" id="KW-1185">Reference proteome</keyword>
<evidence type="ECO:0000313" key="10">
    <source>
        <dbReference type="EMBL" id="AXV05671.1"/>
    </source>
</evidence>
<keyword evidence="5 9" id="KW-1133">Transmembrane helix</keyword>
<feature type="transmembrane region" description="Helical" evidence="9">
    <location>
        <begin position="178"/>
        <end position="201"/>
    </location>
</feature>
<evidence type="ECO:0000256" key="4">
    <source>
        <dbReference type="ARBA" id="ARBA00022692"/>
    </source>
</evidence>
<dbReference type="EMBL" id="CP031165">
    <property type="protein sequence ID" value="AXV05671.1"/>
    <property type="molecule type" value="Genomic_DNA"/>
</dbReference>
<evidence type="ECO:0008006" key="12">
    <source>
        <dbReference type="Google" id="ProtNLM"/>
    </source>
</evidence>
<dbReference type="GO" id="GO:0005886">
    <property type="term" value="C:plasma membrane"/>
    <property type="evidence" value="ECO:0007669"/>
    <property type="project" value="UniProtKB-SubCell"/>
</dbReference>
<evidence type="ECO:0000256" key="8">
    <source>
        <dbReference type="SAM" id="MobiDB-lite"/>
    </source>
</evidence>
<proteinExistence type="inferred from homology"/>
<accession>A0A346XTX4</accession>
<evidence type="ECO:0000256" key="1">
    <source>
        <dbReference type="ARBA" id="ARBA00004651"/>
    </source>
</evidence>
<dbReference type="InterPro" id="IPR018584">
    <property type="entry name" value="GT87"/>
</dbReference>
<dbReference type="AlphaFoldDB" id="A0A346XTX4"/>
<keyword evidence="4 9" id="KW-0812">Transmembrane</keyword>
<keyword evidence="3" id="KW-0808">Transferase</keyword>
<feature type="transmembrane region" description="Helical" evidence="9">
    <location>
        <begin position="370"/>
        <end position="388"/>
    </location>
</feature>
<evidence type="ECO:0000256" key="2">
    <source>
        <dbReference type="ARBA" id="ARBA00022475"/>
    </source>
</evidence>